<evidence type="ECO:0000313" key="3">
    <source>
        <dbReference type="Proteomes" id="UP000230543"/>
    </source>
</evidence>
<reference evidence="3" key="1">
    <citation type="submission" date="2017-09" db="EMBL/GenBank/DDBJ databases">
        <title>Depth-based differentiation of microbial function through sediment-hosted aquifers and enrichment of novel symbionts in the deep terrestrial subsurface.</title>
        <authorList>
            <person name="Probst A.J."/>
            <person name="Ladd B."/>
            <person name="Jarett J.K."/>
            <person name="Geller-Mcgrath D.E."/>
            <person name="Sieber C.M.K."/>
            <person name="Emerson J.B."/>
            <person name="Anantharaman K."/>
            <person name="Thomas B.C."/>
            <person name="Malmstrom R."/>
            <person name="Stieglmeier M."/>
            <person name="Klingl A."/>
            <person name="Woyke T."/>
            <person name="Ryan C.M."/>
            <person name="Banfield J.F."/>
        </authorList>
    </citation>
    <scope>NUCLEOTIDE SEQUENCE [LARGE SCALE GENOMIC DNA]</scope>
</reference>
<sequence length="141" mass="16495">MQKIPWIRVVYLYLMTTIGLVVFIIGSVTLIQLGLKIFIFTQADNDIYSMNRPTSLYLEKETDQVEAIKSCESLTEADQTRIQAWLEDYEAWQVKEDSIDRKRASRERDAARSIAMILVGLPVFYYHWSVIKKDRKDNLNV</sequence>
<organism evidence="2 3">
    <name type="scientific">Candidatus Komeilibacteria bacterium CG10_big_fil_rev_8_21_14_0_10_41_13</name>
    <dbReference type="NCBI Taxonomy" id="1974476"/>
    <lineage>
        <taxon>Bacteria</taxon>
        <taxon>Candidatus Komeiliibacteriota</taxon>
    </lineage>
</organism>
<evidence type="ECO:0000313" key="2">
    <source>
        <dbReference type="EMBL" id="PIT90827.1"/>
    </source>
</evidence>
<name>A0A2M6WDE8_9BACT</name>
<feature type="transmembrane region" description="Helical" evidence="1">
    <location>
        <begin position="110"/>
        <end position="128"/>
    </location>
</feature>
<dbReference type="Proteomes" id="UP000230543">
    <property type="component" value="Unassembled WGS sequence"/>
</dbReference>
<protein>
    <recommendedName>
        <fullName evidence="4">DUF5671 domain-containing protein</fullName>
    </recommendedName>
</protein>
<proteinExistence type="predicted"/>
<keyword evidence="1" id="KW-1133">Transmembrane helix</keyword>
<dbReference type="AlphaFoldDB" id="A0A2M6WDE8"/>
<gene>
    <name evidence="2" type="ORF">COU22_00050</name>
</gene>
<dbReference type="EMBL" id="PFBO01000004">
    <property type="protein sequence ID" value="PIT90827.1"/>
    <property type="molecule type" value="Genomic_DNA"/>
</dbReference>
<keyword evidence="1" id="KW-0812">Transmembrane</keyword>
<feature type="transmembrane region" description="Helical" evidence="1">
    <location>
        <begin position="12"/>
        <end position="35"/>
    </location>
</feature>
<evidence type="ECO:0008006" key="4">
    <source>
        <dbReference type="Google" id="ProtNLM"/>
    </source>
</evidence>
<comment type="caution">
    <text evidence="2">The sequence shown here is derived from an EMBL/GenBank/DDBJ whole genome shotgun (WGS) entry which is preliminary data.</text>
</comment>
<evidence type="ECO:0000256" key="1">
    <source>
        <dbReference type="SAM" id="Phobius"/>
    </source>
</evidence>
<accession>A0A2M6WDE8</accession>
<keyword evidence="1" id="KW-0472">Membrane</keyword>